<proteinExistence type="predicted"/>
<dbReference type="EMBL" id="RPHB01000011">
    <property type="protein sequence ID" value="MBW3470117.1"/>
    <property type="molecule type" value="Genomic_DNA"/>
</dbReference>
<reference evidence="1 2" key="1">
    <citation type="journal article" date="2020" name="Syst. Appl. Microbiol.">
        <title>Arthrospiribacter ruber gen. nov., sp. nov., a novel bacterium isolated from Arthrospira cultures.</title>
        <authorList>
            <person name="Waleron M."/>
            <person name="Misztak A."/>
            <person name="Waleron M.M."/>
            <person name="Furmaniak M."/>
            <person name="Mrozik A."/>
            <person name="Waleron K."/>
        </authorList>
    </citation>
    <scope>NUCLEOTIDE SEQUENCE [LARGE SCALE GENOMIC DNA]</scope>
    <source>
        <strain evidence="1 2">DPMB0001</strain>
    </source>
</reference>
<dbReference type="AlphaFoldDB" id="A0A951J4Z5"/>
<name>A0A951J4Z5_9BACT</name>
<sequence>MMRTMTLLFGLTLLFSCNGSKRGNSFFTADLTDYIVDTLYLEKDTLTRSLPQEFSFFDQNGKFFLLGVVGKRLYQYSYPSGELEGTVDFEKEGPDGIGGFISGSLITEDRIFFISDQKSIIHTDFQGKVLDRFPLPNVPEERLAANFSVVNGNRMSYDREKKQLIFSDVPFVLKEPNMAYEDWIWKYDLENELAEPISFSYPDIYREHFDDPELGMYSHTFLDAENIHLVSFPVTDSLLVLDGKSTKWIESKSTLPLLFQKGKTKQEGDYVVFLPSMESSRYKWVIFEPMSKLLLRYVNIETEVLEGGGIHNKSSFILHDLNFGTIGEVFFDNQQIAPTGFATPNGFYFKLLNPGSDDVEEYVRVLFELP</sequence>
<keyword evidence="2" id="KW-1185">Reference proteome</keyword>
<dbReference type="Proteomes" id="UP000727490">
    <property type="component" value="Unassembled WGS sequence"/>
</dbReference>
<dbReference type="RefSeq" id="WP_219293707.1">
    <property type="nucleotide sequence ID" value="NZ_RPHB01000011.1"/>
</dbReference>
<evidence type="ECO:0000313" key="2">
    <source>
        <dbReference type="Proteomes" id="UP000727490"/>
    </source>
</evidence>
<protein>
    <submittedName>
        <fullName evidence="1">DUF4221 domain-containing protein</fullName>
    </submittedName>
</protein>
<dbReference type="InterPro" id="IPR025316">
    <property type="entry name" value="DUF4221"/>
</dbReference>
<accession>A0A951J4Z5</accession>
<dbReference type="PROSITE" id="PS51257">
    <property type="entry name" value="PROKAR_LIPOPROTEIN"/>
    <property type="match status" value="1"/>
</dbReference>
<evidence type="ECO:0000313" key="1">
    <source>
        <dbReference type="EMBL" id="MBW3470117.1"/>
    </source>
</evidence>
<comment type="caution">
    <text evidence="1">The sequence shown here is derived from an EMBL/GenBank/DDBJ whole genome shotgun (WGS) entry which is preliminary data.</text>
</comment>
<organism evidence="1 2">
    <name type="scientific">Arthrospiribacter ruber</name>
    <dbReference type="NCBI Taxonomy" id="2487934"/>
    <lineage>
        <taxon>Bacteria</taxon>
        <taxon>Pseudomonadati</taxon>
        <taxon>Bacteroidota</taxon>
        <taxon>Cytophagia</taxon>
        <taxon>Cytophagales</taxon>
        <taxon>Cyclobacteriaceae</taxon>
        <taxon>Arthrospiribacter</taxon>
    </lineage>
</organism>
<gene>
    <name evidence="1" type="ORF">EGN73_20185</name>
</gene>
<dbReference type="Pfam" id="PF13970">
    <property type="entry name" value="DUF4221"/>
    <property type="match status" value="1"/>
</dbReference>